<evidence type="ECO:0000313" key="12">
    <source>
        <dbReference type="EMBL" id="VFJ89448.1"/>
    </source>
</evidence>
<evidence type="ECO:0000256" key="1">
    <source>
        <dbReference type="ARBA" id="ARBA00001947"/>
    </source>
</evidence>
<protein>
    <submittedName>
        <fullName evidence="12">Murein DD-endopeptidase MepM and murein hydrolase activator NlpD, contain LysM domain</fullName>
    </submittedName>
</protein>
<evidence type="ECO:0000256" key="3">
    <source>
        <dbReference type="ARBA" id="ARBA00022670"/>
    </source>
</evidence>
<keyword evidence="6" id="KW-0862">Zinc</keyword>
<comment type="subcellular location">
    <subcellularLocation>
        <location evidence="2">Cell envelope</location>
    </subcellularLocation>
</comment>
<dbReference type="GO" id="GO:0030313">
    <property type="term" value="C:cell envelope"/>
    <property type="evidence" value="ECO:0007669"/>
    <property type="project" value="UniProtKB-SubCell"/>
</dbReference>
<dbReference type="Pfam" id="PF01551">
    <property type="entry name" value="Peptidase_M23"/>
    <property type="match status" value="1"/>
</dbReference>
<dbReference type="InterPro" id="IPR016047">
    <property type="entry name" value="M23ase_b-sheet_dom"/>
</dbReference>
<evidence type="ECO:0000256" key="9">
    <source>
        <dbReference type="SAM" id="Phobius"/>
    </source>
</evidence>
<dbReference type="PANTHER" id="PTHR21666">
    <property type="entry name" value="PEPTIDASE-RELATED"/>
    <property type="match status" value="1"/>
</dbReference>
<dbReference type="GO" id="GO:0046872">
    <property type="term" value="F:metal ion binding"/>
    <property type="evidence" value="ECO:0007669"/>
    <property type="project" value="UniProtKB-KW"/>
</dbReference>
<dbReference type="SUPFAM" id="SSF51261">
    <property type="entry name" value="Duplicated hybrid motif"/>
    <property type="match status" value="1"/>
</dbReference>
<feature type="transmembrane region" description="Helical" evidence="9">
    <location>
        <begin position="35"/>
        <end position="53"/>
    </location>
</feature>
<dbReference type="InterPro" id="IPR045834">
    <property type="entry name" value="Csd3_N2"/>
</dbReference>
<keyword evidence="9" id="KW-0472">Membrane</keyword>
<dbReference type="InterPro" id="IPR050570">
    <property type="entry name" value="Cell_wall_metabolism_enzyme"/>
</dbReference>
<evidence type="ECO:0000313" key="11">
    <source>
        <dbReference type="EMBL" id="VFJ87677.1"/>
    </source>
</evidence>
<dbReference type="GO" id="GO:0006508">
    <property type="term" value="P:proteolysis"/>
    <property type="evidence" value="ECO:0007669"/>
    <property type="project" value="UniProtKB-KW"/>
</dbReference>
<comment type="cofactor">
    <cofactor evidence="1">
        <name>Zn(2+)</name>
        <dbReference type="ChEBI" id="CHEBI:29105"/>
    </cofactor>
</comment>
<dbReference type="Gene3D" id="2.70.70.10">
    <property type="entry name" value="Glucose Permease (Domain IIA)"/>
    <property type="match status" value="1"/>
</dbReference>
<accession>A0A450UB37</accession>
<organism evidence="12">
    <name type="scientific">Candidatus Kentrum eta</name>
    <dbReference type="NCBI Taxonomy" id="2126337"/>
    <lineage>
        <taxon>Bacteria</taxon>
        <taxon>Pseudomonadati</taxon>
        <taxon>Pseudomonadota</taxon>
        <taxon>Gammaproteobacteria</taxon>
        <taxon>Candidatus Kentrum</taxon>
    </lineage>
</organism>
<dbReference type="EMBL" id="CAADFJ010000004">
    <property type="protein sequence ID" value="VFJ96064.1"/>
    <property type="molecule type" value="Genomic_DNA"/>
</dbReference>
<dbReference type="AlphaFoldDB" id="A0A450UB37"/>
<name>A0A450UB37_9GAMM</name>
<dbReference type="Pfam" id="PF22310">
    <property type="entry name" value="NMB0315_dom_I"/>
    <property type="match status" value="1"/>
</dbReference>
<dbReference type="InterPro" id="IPR054512">
    <property type="entry name" value="NMB0315-like_N"/>
</dbReference>
<proteinExistence type="predicted"/>
<dbReference type="PANTHER" id="PTHR21666:SF288">
    <property type="entry name" value="CELL DIVISION PROTEIN YTFB"/>
    <property type="match status" value="1"/>
</dbReference>
<evidence type="ECO:0000256" key="7">
    <source>
        <dbReference type="ARBA" id="ARBA00023049"/>
    </source>
</evidence>
<keyword evidence="9" id="KW-1133">Transmembrane helix</keyword>
<dbReference type="InterPro" id="IPR018392">
    <property type="entry name" value="LysM"/>
</dbReference>
<keyword evidence="7" id="KW-0482">Metalloprotease</keyword>
<evidence type="ECO:0000313" key="13">
    <source>
        <dbReference type="EMBL" id="VFJ96064.1"/>
    </source>
</evidence>
<dbReference type="CDD" id="cd12797">
    <property type="entry name" value="M23_peptidase"/>
    <property type="match status" value="1"/>
</dbReference>
<dbReference type="GO" id="GO:0004222">
    <property type="term" value="F:metalloendopeptidase activity"/>
    <property type="evidence" value="ECO:0007669"/>
    <property type="project" value="TreeGrafter"/>
</dbReference>
<evidence type="ECO:0000256" key="8">
    <source>
        <dbReference type="SAM" id="MobiDB-lite"/>
    </source>
</evidence>
<sequence length="496" mass="55228">MQHHKRRPDKSKTQTAGSGHRSKTARYYRARLRNLLLSVGLAMIAISISPIPLGNASQKSPLTTLEIPPPDLQLGVYLQGTAPPYLALSTNLGEPAQGNQVERDLAGKTAKQATPEPILRTATVVEGDSLSEIFNRLGLPLSQLYSILDTGTDAQRLKHLRPGQTLNFEIGDKGGNNRTVKKINYRLDATTVLEIASKGDPKGYHSKIITEELESRTVFAMGIIDQSLFLAGQRAGLSDKIIMQLVGIFAWDVDFALDVRSGDRFALIYEQFYKKGEKIRDGNILAVEFVNQKQVVRAVQYENDKGDVDYYTPDGHNMEKIFLRTPVEFTRISSRFQLRRWHPVLHKFRAHRGVDYAAPRGTPVKVTGNGKVTFVGRKGGLGKAIFVQHAKKYTTVYGHLDRYAKGIKKGRSIRQGQVIGYVGSTGLTTGPHLHYEFRVNGVHRNPLTVALPKAESIEAHYKLDFKEKTAKFIAQLNVLSRTTLALQPGYSKEKKS</sequence>
<reference evidence="12" key="1">
    <citation type="submission" date="2019-02" db="EMBL/GenBank/DDBJ databases">
        <authorList>
            <person name="Gruber-Vodicka R. H."/>
            <person name="Seah K. B. B."/>
        </authorList>
    </citation>
    <scope>NUCLEOTIDE SEQUENCE</scope>
    <source>
        <strain evidence="13">BECK_SA2B12</strain>
        <strain evidence="11">BECK_SA2B15</strain>
        <strain evidence="12">BECK_SA2B20</strain>
    </source>
</reference>
<keyword evidence="3" id="KW-0645">Protease</keyword>
<evidence type="ECO:0000256" key="4">
    <source>
        <dbReference type="ARBA" id="ARBA00022723"/>
    </source>
</evidence>
<feature type="region of interest" description="Disordered" evidence="8">
    <location>
        <begin position="1"/>
        <end position="24"/>
    </location>
</feature>
<dbReference type="FunFam" id="2.70.70.10:FF:000002">
    <property type="entry name" value="Murein DD-endopeptidase MepM"/>
    <property type="match status" value="1"/>
</dbReference>
<dbReference type="InterPro" id="IPR011055">
    <property type="entry name" value="Dup_hybrid_motif"/>
</dbReference>
<dbReference type="EMBL" id="CAADFG010000004">
    <property type="protein sequence ID" value="VFJ87677.1"/>
    <property type="molecule type" value="Genomic_DNA"/>
</dbReference>
<evidence type="ECO:0000256" key="5">
    <source>
        <dbReference type="ARBA" id="ARBA00022801"/>
    </source>
</evidence>
<dbReference type="PROSITE" id="PS51782">
    <property type="entry name" value="LYSM"/>
    <property type="match status" value="1"/>
</dbReference>
<dbReference type="Gene3D" id="3.10.450.350">
    <property type="match status" value="2"/>
</dbReference>
<evidence type="ECO:0000259" key="10">
    <source>
        <dbReference type="PROSITE" id="PS51782"/>
    </source>
</evidence>
<evidence type="ECO:0000256" key="6">
    <source>
        <dbReference type="ARBA" id="ARBA00022833"/>
    </source>
</evidence>
<feature type="domain" description="LysM" evidence="10">
    <location>
        <begin position="120"/>
        <end position="168"/>
    </location>
</feature>
<dbReference type="EMBL" id="CAADFI010000004">
    <property type="protein sequence ID" value="VFJ89448.1"/>
    <property type="molecule type" value="Genomic_DNA"/>
</dbReference>
<evidence type="ECO:0000256" key="2">
    <source>
        <dbReference type="ARBA" id="ARBA00004196"/>
    </source>
</evidence>
<dbReference type="Pfam" id="PF19425">
    <property type="entry name" value="Csd3_N2"/>
    <property type="match status" value="1"/>
</dbReference>
<keyword evidence="9" id="KW-0812">Transmembrane</keyword>
<keyword evidence="5 12" id="KW-0378">Hydrolase</keyword>
<keyword evidence="4" id="KW-0479">Metal-binding</keyword>
<gene>
    <name evidence="11" type="ORF">BECKH772A_GA0070896_1000449</name>
    <name evidence="12" type="ORF">BECKH772B_GA0070898_1000449</name>
    <name evidence="13" type="ORF">BECKH772C_GA0070978_1000450</name>
</gene>